<dbReference type="InterPro" id="IPR024301">
    <property type="entry name" value="Amidase_6"/>
</dbReference>
<dbReference type="EMBL" id="BAAAMK010000010">
    <property type="protein sequence ID" value="GAA1964477.1"/>
    <property type="molecule type" value="Genomic_DNA"/>
</dbReference>
<evidence type="ECO:0000313" key="4">
    <source>
        <dbReference type="EMBL" id="GAA1964477.1"/>
    </source>
</evidence>
<keyword evidence="2" id="KW-1133">Transmembrane helix</keyword>
<reference evidence="5" key="1">
    <citation type="journal article" date="2019" name="Int. J. Syst. Evol. Microbiol.">
        <title>The Global Catalogue of Microorganisms (GCM) 10K type strain sequencing project: providing services to taxonomists for standard genome sequencing and annotation.</title>
        <authorList>
            <consortium name="The Broad Institute Genomics Platform"/>
            <consortium name="The Broad Institute Genome Sequencing Center for Infectious Disease"/>
            <person name="Wu L."/>
            <person name="Ma J."/>
        </authorList>
    </citation>
    <scope>NUCLEOTIDE SEQUENCE [LARGE SCALE GENOMIC DNA]</scope>
    <source>
        <strain evidence="5">JCM 13584</strain>
    </source>
</reference>
<keyword evidence="2" id="KW-0472">Membrane</keyword>
<evidence type="ECO:0000256" key="1">
    <source>
        <dbReference type="SAM" id="MobiDB-lite"/>
    </source>
</evidence>
<feature type="domain" description="Putative amidase" evidence="3">
    <location>
        <begin position="108"/>
        <end position="247"/>
    </location>
</feature>
<dbReference type="RefSeq" id="WP_157415506.1">
    <property type="nucleotide sequence ID" value="NZ_BAAAMK010000010.1"/>
</dbReference>
<protein>
    <recommendedName>
        <fullName evidence="3">Putative amidase domain-containing protein</fullName>
    </recommendedName>
</protein>
<dbReference type="PANTHER" id="PTHR40032:SF1">
    <property type="entry name" value="EXPORTED PROTEIN"/>
    <property type="match status" value="1"/>
</dbReference>
<feature type="compositionally biased region" description="Low complexity" evidence="1">
    <location>
        <begin position="83"/>
        <end position="92"/>
    </location>
</feature>
<proteinExistence type="predicted"/>
<dbReference type="Pfam" id="PF12671">
    <property type="entry name" value="Amidase_6"/>
    <property type="match status" value="1"/>
</dbReference>
<feature type="region of interest" description="Disordered" evidence="1">
    <location>
        <begin position="65"/>
        <end position="96"/>
    </location>
</feature>
<gene>
    <name evidence="4" type="ORF">GCM10009717_34110</name>
</gene>
<evidence type="ECO:0000259" key="3">
    <source>
        <dbReference type="Pfam" id="PF12671"/>
    </source>
</evidence>
<organism evidence="4 5">
    <name type="scientific">Agromyces allii</name>
    <dbReference type="NCBI Taxonomy" id="393607"/>
    <lineage>
        <taxon>Bacteria</taxon>
        <taxon>Bacillati</taxon>
        <taxon>Actinomycetota</taxon>
        <taxon>Actinomycetes</taxon>
        <taxon>Micrococcales</taxon>
        <taxon>Microbacteriaceae</taxon>
        <taxon>Agromyces</taxon>
    </lineage>
</organism>
<comment type="caution">
    <text evidence="4">The sequence shown here is derived from an EMBL/GenBank/DDBJ whole genome shotgun (WGS) entry which is preliminary data.</text>
</comment>
<feature type="transmembrane region" description="Helical" evidence="2">
    <location>
        <begin position="39"/>
        <end position="61"/>
    </location>
</feature>
<accession>A0ABP5CJ63</accession>
<dbReference type="Proteomes" id="UP001499954">
    <property type="component" value="Unassembled WGS sequence"/>
</dbReference>
<evidence type="ECO:0000313" key="5">
    <source>
        <dbReference type="Proteomes" id="UP001499954"/>
    </source>
</evidence>
<keyword evidence="2" id="KW-0812">Transmembrane</keyword>
<keyword evidence="5" id="KW-1185">Reference proteome</keyword>
<name>A0ABP5CJ63_9MICO</name>
<feature type="region of interest" description="Disordered" evidence="1">
    <location>
        <begin position="1"/>
        <end position="30"/>
    </location>
</feature>
<sequence length="265" mass="29095">MSYPEPPSDPHDDFEPAELSGADEPTEDDRRRMFRRRRALAVTAVVTVLAVGCGFVAIGWASATQGAPSPAESAEDSVEVQESAASADTTADPDSGLELDWASLSTDVAAQMEYVEQNWDSTWSDEYGFIDENDCMNLASQSLIARGWVEDDEWWYAVGDAYSSSAAWRSSTAFMEYLESRPDLATALTDDQRDQVKVGDIVQFDWDVSGDRDHTGIVTAVVTNDDGSIDVLYAGHTDATWDRSVDYAITELHPGGDVYYWSIAD</sequence>
<evidence type="ECO:0000256" key="2">
    <source>
        <dbReference type="SAM" id="Phobius"/>
    </source>
</evidence>
<dbReference type="PANTHER" id="PTHR40032">
    <property type="entry name" value="EXPORTED PROTEIN-RELATED"/>
    <property type="match status" value="1"/>
</dbReference>